<keyword evidence="2" id="KW-1185">Reference proteome</keyword>
<name>A0ACC2HVY5_9PLEO</name>
<gene>
    <name evidence="1" type="ORF">OPT61_g9184</name>
</gene>
<evidence type="ECO:0000313" key="1">
    <source>
        <dbReference type="EMBL" id="KAJ8106973.1"/>
    </source>
</evidence>
<dbReference type="Proteomes" id="UP001153331">
    <property type="component" value="Unassembled WGS sequence"/>
</dbReference>
<reference evidence="1" key="1">
    <citation type="submission" date="2022-11" db="EMBL/GenBank/DDBJ databases">
        <title>Genome Sequence of Boeremia exigua.</title>
        <authorList>
            <person name="Buettner E."/>
        </authorList>
    </citation>
    <scope>NUCLEOTIDE SEQUENCE</scope>
    <source>
        <strain evidence="1">CU02</strain>
    </source>
</reference>
<organism evidence="1 2">
    <name type="scientific">Boeremia exigua</name>
    <dbReference type="NCBI Taxonomy" id="749465"/>
    <lineage>
        <taxon>Eukaryota</taxon>
        <taxon>Fungi</taxon>
        <taxon>Dikarya</taxon>
        <taxon>Ascomycota</taxon>
        <taxon>Pezizomycotina</taxon>
        <taxon>Dothideomycetes</taxon>
        <taxon>Pleosporomycetidae</taxon>
        <taxon>Pleosporales</taxon>
        <taxon>Pleosporineae</taxon>
        <taxon>Didymellaceae</taxon>
        <taxon>Boeremia</taxon>
    </lineage>
</organism>
<evidence type="ECO:0000313" key="2">
    <source>
        <dbReference type="Proteomes" id="UP001153331"/>
    </source>
</evidence>
<proteinExistence type="predicted"/>
<sequence>MSARSSVGEDKDAASQDGTQHRSSVSSLAPETRFLNGKPIEIHTWHGPDDTDNPFNWSPGYKWLLTITVCFVSILTGLPAGSYGSGNEWMAALWGVQNEPFPNLYWATASWNVGAALFPLLFVPLTENTGRMPGYFIGYIVFELFLFGSAFADNFATIVVTRFFGGGASSVAINIVGGSISDIWKGDAARSLPMSLFGFTSVAGIALGPFVGSAIVQIQKPDEGLDAPWRWIYYIQIIYNAALIPVFWFILRETRGDVILKKRAQKLRKETGREVYAESELDQPSVVSLLKVSFMRPTKMLLTEPVVIFFTLWISFAWGILFLFFSSVVQTFGESYSFGTFQTGLVQLAITVGAVIGTLVNPLQDWMYLRTASKNKERPGKPIPEGRLYTSIPGSLLFTAGLFIYGWTCRPSIHWIVPAIGVAIVGVGIYSIYMGVVNYLTDAYEKYAASALSAASLGRNTFGAFLPLASGQLFSTLGFGWAGSLLGFVGLALSAVPVVLLFKGREIRARSPFMLDSTFDGDEGEGRKASVAGPASGENEV</sequence>
<accession>A0ACC2HVY5</accession>
<dbReference type="EMBL" id="JAPHNI010001034">
    <property type="protein sequence ID" value="KAJ8106973.1"/>
    <property type="molecule type" value="Genomic_DNA"/>
</dbReference>
<comment type="caution">
    <text evidence="1">The sequence shown here is derived from an EMBL/GenBank/DDBJ whole genome shotgun (WGS) entry which is preliminary data.</text>
</comment>
<protein>
    <submittedName>
        <fullName evidence="1">Uncharacterized protein</fullName>
    </submittedName>
</protein>